<protein>
    <submittedName>
        <fullName evidence="1">Uncharacterized protein</fullName>
    </submittedName>
</protein>
<evidence type="ECO:0000313" key="2">
    <source>
        <dbReference type="Proteomes" id="UP000006263"/>
    </source>
</evidence>
<name>K6XXA6_9ALTE</name>
<gene>
    <name evidence="1" type="ORF">GMES_2949</name>
</gene>
<dbReference type="EMBL" id="BAEP01000058">
    <property type="protein sequence ID" value="GAC25239.1"/>
    <property type="molecule type" value="Genomic_DNA"/>
</dbReference>
<sequence length="46" mass="5302">MSENWICYAILLRVKKSPAKELGQIVYSGNTYKLKHTPNMTNISFI</sequence>
<dbReference type="Proteomes" id="UP000006263">
    <property type="component" value="Unassembled WGS sequence"/>
</dbReference>
<evidence type="ECO:0000313" key="1">
    <source>
        <dbReference type="EMBL" id="GAC25239.1"/>
    </source>
</evidence>
<proteinExistence type="predicted"/>
<accession>K6XXA6</accession>
<reference evidence="1 2" key="1">
    <citation type="journal article" date="2017" name="Antonie Van Leeuwenhoek">
        <title>Rhizobium rhizosphaerae sp. nov., a novel species isolated from rice rhizosphere.</title>
        <authorList>
            <person name="Zhao J.J."/>
            <person name="Zhang J."/>
            <person name="Zhang R.J."/>
            <person name="Zhang C.W."/>
            <person name="Yin H.Q."/>
            <person name="Zhang X.X."/>
        </authorList>
    </citation>
    <scope>NUCLEOTIDE SEQUENCE [LARGE SCALE GENOMIC DNA]</scope>
    <source>
        <strain evidence="1 2">KMM 241</strain>
    </source>
</reference>
<comment type="caution">
    <text evidence="1">The sequence shown here is derived from an EMBL/GenBank/DDBJ whole genome shotgun (WGS) entry which is preliminary data.</text>
</comment>
<dbReference type="AlphaFoldDB" id="K6XXA6"/>
<organism evidence="1 2">
    <name type="scientific">Paraglaciecola mesophila KMM 241</name>
    <dbReference type="NCBI Taxonomy" id="1128912"/>
    <lineage>
        <taxon>Bacteria</taxon>
        <taxon>Pseudomonadati</taxon>
        <taxon>Pseudomonadota</taxon>
        <taxon>Gammaproteobacteria</taxon>
        <taxon>Alteromonadales</taxon>
        <taxon>Alteromonadaceae</taxon>
        <taxon>Paraglaciecola</taxon>
    </lineage>
</organism>